<feature type="signal peptide" evidence="1">
    <location>
        <begin position="1"/>
        <end position="21"/>
    </location>
</feature>
<evidence type="ECO:0000313" key="3">
    <source>
        <dbReference type="Proteomes" id="UP000249619"/>
    </source>
</evidence>
<dbReference type="Pfam" id="PF10604">
    <property type="entry name" value="Polyketide_cyc2"/>
    <property type="match status" value="1"/>
</dbReference>
<accession>A0A364N1S5</accession>
<dbReference type="Gene3D" id="3.30.530.20">
    <property type="match status" value="1"/>
</dbReference>
<dbReference type="AlphaFoldDB" id="A0A364N1S5"/>
<keyword evidence="1" id="KW-0732">Signal</keyword>
<feature type="chain" id="PRO_5016975878" evidence="1">
    <location>
        <begin position="22"/>
        <end position="201"/>
    </location>
</feature>
<dbReference type="SUPFAM" id="SSF55961">
    <property type="entry name" value="Bet v1-like"/>
    <property type="match status" value="1"/>
</dbReference>
<gene>
    <name evidence="2" type="ORF">DDE83_005602</name>
</gene>
<dbReference type="InterPro" id="IPR019587">
    <property type="entry name" value="Polyketide_cyclase/dehydratase"/>
</dbReference>
<evidence type="ECO:0000313" key="2">
    <source>
        <dbReference type="EMBL" id="RAR09231.1"/>
    </source>
</evidence>
<dbReference type="CDD" id="cd07822">
    <property type="entry name" value="SRPBCC_4"/>
    <property type="match status" value="1"/>
</dbReference>
<organism evidence="2 3">
    <name type="scientific">Stemphylium lycopersici</name>
    <name type="common">Tomato gray leaf spot disease fungus</name>
    <name type="synonym">Thyrospora lycopersici</name>
    <dbReference type="NCBI Taxonomy" id="183478"/>
    <lineage>
        <taxon>Eukaryota</taxon>
        <taxon>Fungi</taxon>
        <taxon>Dikarya</taxon>
        <taxon>Ascomycota</taxon>
        <taxon>Pezizomycotina</taxon>
        <taxon>Dothideomycetes</taxon>
        <taxon>Pleosporomycetidae</taxon>
        <taxon>Pleosporales</taxon>
        <taxon>Pleosporineae</taxon>
        <taxon>Pleosporaceae</taxon>
        <taxon>Stemphylium</taxon>
    </lineage>
</organism>
<sequence>MFKSAFLATLACAFLHINAAASEYTNLPEVEPGVFNASARIEIHNTTFDAAWDALTDFPKYPVWNPFVRYAVVTSPLNVTLPDQRPVQGKNLFFRVQIPSLPLPVNEDTPDNLLHTQFSQELVIAVQPELGRLAWEFYPATPLLNARRWQAITDLGDGTILYESREVFGGPAALAVQATMEEGLQQAFEGQAEGLKLYLEG</sequence>
<evidence type="ECO:0000256" key="1">
    <source>
        <dbReference type="SAM" id="SignalP"/>
    </source>
</evidence>
<dbReference type="Proteomes" id="UP000249619">
    <property type="component" value="Unassembled WGS sequence"/>
</dbReference>
<dbReference type="EMBL" id="QGDH01000077">
    <property type="protein sequence ID" value="RAR09231.1"/>
    <property type="molecule type" value="Genomic_DNA"/>
</dbReference>
<dbReference type="InterPro" id="IPR023393">
    <property type="entry name" value="START-like_dom_sf"/>
</dbReference>
<keyword evidence="3" id="KW-1185">Reference proteome</keyword>
<protein>
    <submittedName>
        <fullName evidence="2">Uncharacterized protein</fullName>
    </submittedName>
</protein>
<comment type="caution">
    <text evidence="2">The sequence shown here is derived from an EMBL/GenBank/DDBJ whole genome shotgun (WGS) entry which is preliminary data.</text>
</comment>
<proteinExistence type="predicted"/>
<reference evidence="3" key="1">
    <citation type="submission" date="2018-05" db="EMBL/GenBank/DDBJ databases">
        <title>Draft genome sequence of Stemphylium lycopersici strain CIDEFI 213.</title>
        <authorList>
            <person name="Medina R."/>
            <person name="Franco M.E.E."/>
            <person name="Lucentini C.G."/>
            <person name="Saparrat M.C.N."/>
            <person name="Balatti P.A."/>
        </authorList>
    </citation>
    <scope>NUCLEOTIDE SEQUENCE [LARGE SCALE GENOMIC DNA]</scope>
    <source>
        <strain evidence="3">CIDEFI 213</strain>
    </source>
</reference>
<name>A0A364N1S5_STELY</name>